<evidence type="ECO:0000313" key="1">
    <source>
        <dbReference type="EMBL" id="MBB5056269.1"/>
    </source>
</evidence>
<dbReference type="AlphaFoldDB" id="A0A7W8E2J8"/>
<evidence type="ECO:0000313" key="2">
    <source>
        <dbReference type="Proteomes" id="UP000540989"/>
    </source>
</evidence>
<dbReference type="InterPro" id="IPR054333">
    <property type="entry name" value="REase-ARP-assoc"/>
</dbReference>
<dbReference type="RefSeq" id="WP_184213934.1">
    <property type="nucleotide sequence ID" value="NZ_JACHIP010000001.1"/>
</dbReference>
<gene>
    <name evidence="1" type="ORF">HDF16_000938</name>
</gene>
<protein>
    <submittedName>
        <fullName evidence="1">Uncharacterized protein</fullName>
    </submittedName>
</protein>
<comment type="caution">
    <text evidence="1">The sequence shown here is derived from an EMBL/GenBank/DDBJ whole genome shotgun (WGS) entry which is preliminary data.</text>
</comment>
<organism evidence="1 2">
    <name type="scientific">Granulicella aggregans</name>
    <dbReference type="NCBI Taxonomy" id="474949"/>
    <lineage>
        <taxon>Bacteria</taxon>
        <taxon>Pseudomonadati</taxon>
        <taxon>Acidobacteriota</taxon>
        <taxon>Terriglobia</taxon>
        <taxon>Terriglobales</taxon>
        <taxon>Acidobacteriaceae</taxon>
        <taxon>Granulicella</taxon>
    </lineage>
</organism>
<dbReference type="Pfam" id="PF22558">
    <property type="entry name" value="REase-ARP"/>
    <property type="match status" value="1"/>
</dbReference>
<keyword evidence="2" id="KW-1185">Reference proteome</keyword>
<reference evidence="1 2" key="1">
    <citation type="submission" date="2020-08" db="EMBL/GenBank/DDBJ databases">
        <title>Genomic Encyclopedia of Type Strains, Phase IV (KMG-V): Genome sequencing to study the core and pangenomes of soil and plant-associated prokaryotes.</title>
        <authorList>
            <person name="Whitman W."/>
        </authorList>
    </citation>
    <scope>NUCLEOTIDE SEQUENCE [LARGE SCALE GENOMIC DNA]</scope>
    <source>
        <strain evidence="1 2">M8UP14</strain>
    </source>
</reference>
<accession>A0A7W8E2J8</accession>
<dbReference type="EMBL" id="JACHIP010000001">
    <property type="protein sequence ID" value="MBB5056269.1"/>
    <property type="molecule type" value="Genomic_DNA"/>
</dbReference>
<proteinExistence type="predicted"/>
<dbReference type="Proteomes" id="UP000540989">
    <property type="component" value="Unassembled WGS sequence"/>
</dbReference>
<name>A0A7W8E2J8_9BACT</name>
<sequence>MSSDEQSGFVIPAGLSLRSELSLRSLRLAVLSGHLHERTDGQLPSIIFGQDEHGRHGNFHPDAYAAILQREAWAKRLEKVHTASKRMKPRSNWQWKELDCSNSSDALLMNIFCHPGTMASGGLRTLLNVECTAQPEFGFKPRVPLQRAKSDATEVDLRLGDLLIEAKLTESDFQFAASKLVSRYRAIDEVFDLSELPMRDGRHAGYQLIRGTLAAYALGCSFCVFCDARRPDLIEMWFKVMRAVSSAELRCQLKLLTWQELAFALPQELQEFLASKYGIFPA</sequence>